<dbReference type="EC" id="2.1.1.107" evidence="2"/>
<evidence type="ECO:0000313" key="10">
    <source>
        <dbReference type="Proteomes" id="UP001589605"/>
    </source>
</evidence>
<dbReference type="NCBIfam" id="NF004790">
    <property type="entry name" value="PRK06136.1"/>
    <property type="match status" value="1"/>
</dbReference>
<dbReference type="PANTHER" id="PTHR45790:SF3">
    <property type="entry name" value="S-ADENOSYL-L-METHIONINE-DEPENDENT UROPORPHYRINOGEN III METHYLTRANSFERASE, CHLOROPLASTIC"/>
    <property type="match status" value="1"/>
</dbReference>
<dbReference type="GO" id="GO:0004851">
    <property type="term" value="F:uroporphyrin-III C-methyltransferase activity"/>
    <property type="evidence" value="ECO:0007669"/>
    <property type="project" value="UniProtKB-EC"/>
</dbReference>
<evidence type="ECO:0000256" key="5">
    <source>
        <dbReference type="ARBA" id="ARBA00022691"/>
    </source>
</evidence>
<dbReference type="InterPro" id="IPR003043">
    <property type="entry name" value="Uropor_MeTrfase_CS"/>
</dbReference>
<evidence type="ECO:0000313" key="9">
    <source>
        <dbReference type="EMBL" id="MFB9054329.1"/>
    </source>
</evidence>
<evidence type="ECO:0000256" key="4">
    <source>
        <dbReference type="ARBA" id="ARBA00022679"/>
    </source>
</evidence>
<keyword evidence="6" id="KW-0627">Porphyrin biosynthesis</keyword>
<evidence type="ECO:0000256" key="3">
    <source>
        <dbReference type="ARBA" id="ARBA00022603"/>
    </source>
</evidence>
<comment type="similarity">
    <text evidence="1">Belongs to the precorrin methyltransferase family.</text>
</comment>
<dbReference type="RefSeq" id="WP_382383916.1">
    <property type="nucleotide sequence ID" value="NZ_JBHMEZ010000013.1"/>
</dbReference>
<dbReference type="InterPro" id="IPR014777">
    <property type="entry name" value="4pyrrole_Mease_sub1"/>
</dbReference>
<feature type="domain" description="Tetrapyrrole methylase" evidence="8">
    <location>
        <begin position="9"/>
        <end position="217"/>
    </location>
</feature>
<dbReference type="GO" id="GO:0032259">
    <property type="term" value="P:methylation"/>
    <property type="evidence" value="ECO:0007669"/>
    <property type="project" value="UniProtKB-KW"/>
</dbReference>
<reference evidence="9 10" key="1">
    <citation type="submission" date="2024-09" db="EMBL/GenBank/DDBJ databases">
        <authorList>
            <person name="Sun Q."/>
            <person name="Mori K."/>
        </authorList>
    </citation>
    <scope>NUCLEOTIDE SEQUENCE [LARGE SCALE GENOMIC DNA]</scope>
    <source>
        <strain evidence="9 10">CECT 8286</strain>
    </source>
</reference>
<keyword evidence="4 9" id="KW-0808">Transferase</keyword>
<dbReference type="Gene3D" id="3.40.1010.10">
    <property type="entry name" value="Cobalt-precorrin-4 Transmethylase, Domain 1"/>
    <property type="match status" value="1"/>
</dbReference>
<dbReference type="CDD" id="cd11642">
    <property type="entry name" value="SUMT"/>
    <property type="match status" value="1"/>
</dbReference>
<gene>
    <name evidence="9" type="primary">cobA</name>
    <name evidence="9" type="ORF">ACFFVB_14675</name>
</gene>
<dbReference type="Proteomes" id="UP001589605">
    <property type="component" value="Unassembled WGS sequence"/>
</dbReference>
<dbReference type="PANTHER" id="PTHR45790">
    <property type="entry name" value="SIROHEME SYNTHASE-RELATED"/>
    <property type="match status" value="1"/>
</dbReference>
<accession>A0ABV5F4K0</accession>
<dbReference type="InterPro" id="IPR035996">
    <property type="entry name" value="4pyrrol_Methylase_sf"/>
</dbReference>
<proteinExistence type="inferred from homology"/>
<evidence type="ECO:0000256" key="2">
    <source>
        <dbReference type="ARBA" id="ARBA00012162"/>
    </source>
</evidence>
<dbReference type="SUPFAM" id="SSF53790">
    <property type="entry name" value="Tetrapyrrole methylase"/>
    <property type="match status" value="1"/>
</dbReference>
<comment type="pathway">
    <text evidence="7">Porphyrin-containing compound metabolism; siroheme biosynthesis; precorrin-2 from uroporphyrinogen III: step 1/1.</text>
</comment>
<keyword evidence="3 9" id="KW-0489">Methyltransferase</keyword>
<dbReference type="Pfam" id="PF00590">
    <property type="entry name" value="TP_methylase"/>
    <property type="match status" value="1"/>
</dbReference>
<dbReference type="InterPro" id="IPR014776">
    <property type="entry name" value="4pyrrole_Mease_sub2"/>
</dbReference>
<evidence type="ECO:0000256" key="1">
    <source>
        <dbReference type="ARBA" id="ARBA00005879"/>
    </source>
</evidence>
<dbReference type="InterPro" id="IPR000878">
    <property type="entry name" value="4pyrrol_Mease"/>
</dbReference>
<keyword evidence="5" id="KW-0949">S-adenosyl-L-methionine</keyword>
<comment type="caution">
    <text evidence="9">The sequence shown here is derived from an EMBL/GenBank/DDBJ whole genome shotgun (WGS) entry which is preliminary data.</text>
</comment>
<name>A0ABV5F4K0_9FLAO</name>
<dbReference type="Gene3D" id="3.30.950.10">
    <property type="entry name" value="Methyltransferase, Cobalt-precorrin-4 Transmethylase, Domain 2"/>
    <property type="match status" value="1"/>
</dbReference>
<evidence type="ECO:0000259" key="8">
    <source>
        <dbReference type="Pfam" id="PF00590"/>
    </source>
</evidence>
<evidence type="ECO:0000256" key="7">
    <source>
        <dbReference type="ARBA" id="ARBA00025705"/>
    </source>
</evidence>
<sequence>MKDTDIQPKVTLVGAGPGDPDLLTLKAVKALKKAKAVLYDALVNEDILDHAPNAVKLYIGKRKGNHSYTQDQINDLLVSYAKKYGKIVRLKGGDPFVFGRGKEETDYLERFGIKTAIIPGITSAIAVPASVGIPVTQRTVSESFWVITGTTSSRALSSDVKLAAQSTATVIILMGMSKLSEIADIYKLNNRGDMPVAIIQNGTKKEAQQAIGTIDTIVDLVKEKQLSSPAIIIIGEVVNGHKSLLTYYNEQFMEDDFIYQNLDIEPITA</sequence>
<dbReference type="PROSITE" id="PS00839">
    <property type="entry name" value="SUMT_1"/>
    <property type="match status" value="1"/>
</dbReference>
<dbReference type="EMBL" id="JBHMEZ010000013">
    <property type="protein sequence ID" value="MFB9054329.1"/>
    <property type="molecule type" value="Genomic_DNA"/>
</dbReference>
<organism evidence="9 10">
    <name type="scientific">Formosa undariae</name>
    <dbReference type="NCBI Taxonomy" id="1325436"/>
    <lineage>
        <taxon>Bacteria</taxon>
        <taxon>Pseudomonadati</taxon>
        <taxon>Bacteroidota</taxon>
        <taxon>Flavobacteriia</taxon>
        <taxon>Flavobacteriales</taxon>
        <taxon>Flavobacteriaceae</taxon>
        <taxon>Formosa</taxon>
    </lineage>
</organism>
<keyword evidence="10" id="KW-1185">Reference proteome</keyword>
<dbReference type="InterPro" id="IPR050161">
    <property type="entry name" value="Siro_Cobalamin_biosynth"/>
</dbReference>
<dbReference type="NCBIfam" id="TIGR01469">
    <property type="entry name" value="cobA_cysG_Cterm"/>
    <property type="match status" value="1"/>
</dbReference>
<evidence type="ECO:0000256" key="6">
    <source>
        <dbReference type="ARBA" id="ARBA00023244"/>
    </source>
</evidence>
<dbReference type="InterPro" id="IPR006366">
    <property type="entry name" value="CobA/CysG_C"/>
</dbReference>
<protein>
    <recommendedName>
        <fullName evidence="2">uroporphyrinogen-III C-methyltransferase</fullName>
        <ecNumber evidence="2">2.1.1.107</ecNumber>
    </recommendedName>
</protein>